<evidence type="ECO:0000313" key="2">
    <source>
        <dbReference type="EMBL" id="KAK3380113.1"/>
    </source>
</evidence>
<name>A0AAE0NEN7_9PEZI</name>
<evidence type="ECO:0000256" key="1">
    <source>
        <dbReference type="SAM" id="Phobius"/>
    </source>
</evidence>
<feature type="transmembrane region" description="Helical" evidence="1">
    <location>
        <begin position="48"/>
        <end position="70"/>
    </location>
</feature>
<dbReference type="AlphaFoldDB" id="A0AAE0NEN7"/>
<keyword evidence="1" id="KW-0472">Membrane</keyword>
<feature type="transmembrane region" description="Helical" evidence="1">
    <location>
        <begin position="20"/>
        <end position="41"/>
    </location>
</feature>
<sequence length="290" mass="32167">MAQSAHFSFGWLASWVARFSPGAVAVLLVKDFGFSIGWALALASRIGLVLFCSVMFCSALFFLIIFLSFLPRCSLRTRDVIYSYDSFQLWLHVPRYIFCCRSGESPHSLSGRYVRPGSGERKTEVMHNRQRAVGKVGLGCDRIRVRRFCCGVHSDAGQRRRSRSRAAPPCSWPRTCSQPWQPCTALLTSLEAHWRAPAKQSKAGRFSRPGGGHRRGLTSTVHGTLAALSDLLFSLILFSHGQAAVISRLLALQRLCSFFVLHSQAVSWIHQPSANLTTASCPSVTNHNVQ</sequence>
<comment type="caution">
    <text evidence="2">The sequence shown here is derived from an EMBL/GenBank/DDBJ whole genome shotgun (WGS) entry which is preliminary data.</text>
</comment>
<dbReference type="EMBL" id="JAULSN010000002">
    <property type="protein sequence ID" value="KAK3380113.1"/>
    <property type="molecule type" value="Genomic_DNA"/>
</dbReference>
<proteinExistence type="predicted"/>
<reference evidence="2" key="2">
    <citation type="submission" date="2023-06" db="EMBL/GenBank/DDBJ databases">
        <authorList>
            <consortium name="Lawrence Berkeley National Laboratory"/>
            <person name="Haridas S."/>
            <person name="Hensen N."/>
            <person name="Bonometti L."/>
            <person name="Westerberg I."/>
            <person name="Brannstrom I.O."/>
            <person name="Guillou S."/>
            <person name="Cros-Aarteil S."/>
            <person name="Calhoun S."/>
            <person name="Kuo A."/>
            <person name="Mondo S."/>
            <person name="Pangilinan J."/>
            <person name="Riley R."/>
            <person name="Labutti K."/>
            <person name="Andreopoulos B."/>
            <person name="Lipzen A."/>
            <person name="Chen C."/>
            <person name="Yanf M."/>
            <person name="Daum C."/>
            <person name="Ng V."/>
            <person name="Clum A."/>
            <person name="Steindorff A."/>
            <person name="Ohm R."/>
            <person name="Martin F."/>
            <person name="Silar P."/>
            <person name="Natvig D."/>
            <person name="Lalanne C."/>
            <person name="Gautier V."/>
            <person name="Ament-Velasquez S.L."/>
            <person name="Kruys A."/>
            <person name="Hutchinson M.I."/>
            <person name="Powell A.J."/>
            <person name="Barry K."/>
            <person name="Miller A.N."/>
            <person name="Grigoriev I.V."/>
            <person name="Debuchy R."/>
            <person name="Gladieux P."/>
            <person name="Thoren M.H."/>
            <person name="Johannesson H."/>
        </authorList>
    </citation>
    <scope>NUCLEOTIDE SEQUENCE</scope>
    <source>
        <strain evidence="2">CBS 958.72</strain>
    </source>
</reference>
<keyword evidence="1" id="KW-0812">Transmembrane</keyword>
<keyword evidence="3" id="KW-1185">Reference proteome</keyword>
<evidence type="ECO:0000313" key="3">
    <source>
        <dbReference type="Proteomes" id="UP001287356"/>
    </source>
</evidence>
<organism evidence="2 3">
    <name type="scientific">Lasiosphaeria ovina</name>
    <dbReference type="NCBI Taxonomy" id="92902"/>
    <lineage>
        <taxon>Eukaryota</taxon>
        <taxon>Fungi</taxon>
        <taxon>Dikarya</taxon>
        <taxon>Ascomycota</taxon>
        <taxon>Pezizomycotina</taxon>
        <taxon>Sordariomycetes</taxon>
        <taxon>Sordariomycetidae</taxon>
        <taxon>Sordariales</taxon>
        <taxon>Lasiosphaeriaceae</taxon>
        <taxon>Lasiosphaeria</taxon>
    </lineage>
</organism>
<dbReference type="Proteomes" id="UP001287356">
    <property type="component" value="Unassembled WGS sequence"/>
</dbReference>
<keyword evidence="1" id="KW-1133">Transmembrane helix</keyword>
<reference evidence="2" key="1">
    <citation type="journal article" date="2023" name="Mol. Phylogenet. Evol.">
        <title>Genome-scale phylogeny and comparative genomics of the fungal order Sordariales.</title>
        <authorList>
            <person name="Hensen N."/>
            <person name="Bonometti L."/>
            <person name="Westerberg I."/>
            <person name="Brannstrom I.O."/>
            <person name="Guillou S."/>
            <person name="Cros-Aarteil S."/>
            <person name="Calhoun S."/>
            <person name="Haridas S."/>
            <person name="Kuo A."/>
            <person name="Mondo S."/>
            <person name="Pangilinan J."/>
            <person name="Riley R."/>
            <person name="LaButti K."/>
            <person name="Andreopoulos B."/>
            <person name="Lipzen A."/>
            <person name="Chen C."/>
            <person name="Yan M."/>
            <person name="Daum C."/>
            <person name="Ng V."/>
            <person name="Clum A."/>
            <person name="Steindorff A."/>
            <person name="Ohm R.A."/>
            <person name="Martin F."/>
            <person name="Silar P."/>
            <person name="Natvig D.O."/>
            <person name="Lalanne C."/>
            <person name="Gautier V."/>
            <person name="Ament-Velasquez S.L."/>
            <person name="Kruys A."/>
            <person name="Hutchinson M.I."/>
            <person name="Powell A.J."/>
            <person name="Barry K."/>
            <person name="Miller A.N."/>
            <person name="Grigoriev I.V."/>
            <person name="Debuchy R."/>
            <person name="Gladieux P."/>
            <person name="Hiltunen Thoren M."/>
            <person name="Johannesson H."/>
        </authorList>
    </citation>
    <scope>NUCLEOTIDE SEQUENCE</scope>
    <source>
        <strain evidence="2">CBS 958.72</strain>
    </source>
</reference>
<accession>A0AAE0NEN7</accession>
<gene>
    <name evidence="2" type="ORF">B0T24DRAFT_183232</name>
</gene>
<protein>
    <submittedName>
        <fullName evidence="2">Uncharacterized protein</fullName>
    </submittedName>
</protein>